<comment type="function">
    <text evidence="6">May be involved in cell wall biosynthesis.</text>
</comment>
<evidence type="ECO:0000256" key="1">
    <source>
        <dbReference type="ARBA" id="ARBA00010481"/>
    </source>
</evidence>
<dbReference type="PANTHER" id="PTHR31889">
    <property type="entry name" value="FUCOSYLTRANSFERASE 2-RELATED"/>
    <property type="match status" value="1"/>
</dbReference>
<evidence type="ECO:0000256" key="6">
    <source>
        <dbReference type="RuleBase" id="RU367004"/>
    </source>
</evidence>
<name>A0A811S4A5_9POAL</name>
<dbReference type="GO" id="GO:0032580">
    <property type="term" value="C:Golgi cisterna membrane"/>
    <property type="evidence" value="ECO:0007669"/>
    <property type="project" value="UniProtKB-SubCell"/>
</dbReference>
<evidence type="ECO:0000256" key="5">
    <source>
        <dbReference type="ARBA" id="ARBA00023316"/>
    </source>
</evidence>
<keyword evidence="6" id="KW-0333">Golgi apparatus</keyword>
<reference evidence="7" key="1">
    <citation type="submission" date="2020-10" db="EMBL/GenBank/DDBJ databases">
        <authorList>
            <person name="Han B."/>
            <person name="Lu T."/>
            <person name="Zhao Q."/>
            <person name="Huang X."/>
            <person name="Zhao Y."/>
        </authorList>
    </citation>
    <scope>NUCLEOTIDE SEQUENCE</scope>
</reference>
<evidence type="ECO:0000256" key="3">
    <source>
        <dbReference type="ARBA" id="ARBA00022679"/>
    </source>
</evidence>
<keyword evidence="5 6" id="KW-0961">Cell wall biogenesis/degradation</keyword>
<evidence type="ECO:0000313" key="7">
    <source>
        <dbReference type="EMBL" id="CAD6337257.1"/>
    </source>
</evidence>
<comment type="subcellular location">
    <subcellularLocation>
        <location evidence="6">Golgi apparatus</location>
        <location evidence="6">Golgi stack membrane</location>
        <topology evidence="6">Single-pass type II membrane protein</topology>
    </subcellularLocation>
</comment>
<organism evidence="7 8">
    <name type="scientific">Miscanthus lutarioriparius</name>
    <dbReference type="NCBI Taxonomy" id="422564"/>
    <lineage>
        <taxon>Eukaryota</taxon>
        <taxon>Viridiplantae</taxon>
        <taxon>Streptophyta</taxon>
        <taxon>Embryophyta</taxon>
        <taxon>Tracheophyta</taxon>
        <taxon>Spermatophyta</taxon>
        <taxon>Magnoliopsida</taxon>
        <taxon>Liliopsida</taxon>
        <taxon>Poales</taxon>
        <taxon>Poaceae</taxon>
        <taxon>PACMAD clade</taxon>
        <taxon>Panicoideae</taxon>
        <taxon>Andropogonodae</taxon>
        <taxon>Andropogoneae</taxon>
        <taxon>Saccharinae</taxon>
        <taxon>Miscanthus</taxon>
    </lineage>
</organism>
<evidence type="ECO:0000256" key="4">
    <source>
        <dbReference type="ARBA" id="ARBA00023180"/>
    </source>
</evidence>
<keyword evidence="6" id="KW-0812">Transmembrane</keyword>
<dbReference type="Pfam" id="PF03254">
    <property type="entry name" value="XG_FTase"/>
    <property type="match status" value="1"/>
</dbReference>
<dbReference type="GO" id="GO:0042546">
    <property type="term" value="P:cell wall biogenesis"/>
    <property type="evidence" value="ECO:0007669"/>
    <property type="project" value="InterPro"/>
</dbReference>
<dbReference type="OrthoDB" id="1734695at2759"/>
<gene>
    <name evidence="7" type="ORF">NCGR_LOCUS61355</name>
</gene>
<keyword evidence="4" id="KW-0325">Glycoprotein</keyword>
<keyword evidence="6" id="KW-0472">Membrane</keyword>
<dbReference type="EMBL" id="CAJGYO010000018">
    <property type="protein sequence ID" value="CAD6337257.1"/>
    <property type="molecule type" value="Genomic_DNA"/>
</dbReference>
<keyword evidence="6" id="KW-1133">Transmembrane helix</keyword>
<dbReference type="AlphaFoldDB" id="A0A811S4A5"/>
<dbReference type="Gene3D" id="3.40.50.11340">
    <property type="match status" value="1"/>
</dbReference>
<dbReference type="EC" id="2.4.1.-" evidence="6"/>
<dbReference type="GO" id="GO:0071555">
    <property type="term" value="P:cell wall organization"/>
    <property type="evidence" value="ECO:0007669"/>
    <property type="project" value="UniProtKB-UniRule"/>
</dbReference>
<dbReference type="Proteomes" id="UP000604825">
    <property type="component" value="Unassembled WGS sequence"/>
</dbReference>
<accession>A0A811S4A5</accession>
<feature type="transmembrane region" description="Helical" evidence="6">
    <location>
        <begin position="196"/>
        <end position="214"/>
    </location>
</feature>
<dbReference type="InterPro" id="IPR004938">
    <property type="entry name" value="XG_FTase"/>
</dbReference>
<dbReference type="PANTHER" id="PTHR31889:SF9">
    <property type="entry name" value="FUCOSYLTRANSFERASE"/>
    <property type="match status" value="1"/>
</dbReference>
<evidence type="ECO:0000256" key="2">
    <source>
        <dbReference type="ARBA" id="ARBA00022676"/>
    </source>
</evidence>
<keyword evidence="8" id="KW-1185">Reference proteome</keyword>
<evidence type="ECO:0000313" key="8">
    <source>
        <dbReference type="Proteomes" id="UP000604825"/>
    </source>
</evidence>
<dbReference type="GO" id="GO:0008107">
    <property type="term" value="F:galactoside 2-alpha-L-fucosyltransferase activity"/>
    <property type="evidence" value="ECO:0007669"/>
    <property type="project" value="InterPro"/>
</dbReference>
<keyword evidence="3 6" id="KW-0808">Transferase</keyword>
<comment type="caution">
    <text evidence="7">The sequence shown here is derived from an EMBL/GenBank/DDBJ whole genome shotgun (WGS) entry which is preliminary data.</text>
</comment>
<protein>
    <recommendedName>
        <fullName evidence="6">Fucosyltransferase</fullName>
        <ecNumber evidence="6">2.4.1.-</ecNumber>
    </recommendedName>
</protein>
<sequence length="215" mass="23147">MDSATGIKGERDLPEAEKRRPTDLGTVTVVFLLSLPLLLLFFLFGDRAVASIARAEVQSTCSFLLRSCLQAHLLHGNGPALTVPFVCIAGSGNAFSSPENAHHDQLLGGLLSQDFDAATCLSRVRGVQEMEDTVAVPSVPLPRAEAEAVRVEPSRCGPGTANYREAMAQLTSGRNGDRAECRYVVWFPIQGMGNRMLSVVSTFLYALLTGRVLLV</sequence>
<comment type="similarity">
    <text evidence="1 6">Belongs to the glycosyltransferase 37 family.</text>
</comment>
<keyword evidence="2 6" id="KW-0328">Glycosyltransferase</keyword>
<proteinExistence type="inferred from homology"/>
<dbReference type="GO" id="GO:0009969">
    <property type="term" value="P:xyloglucan biosynthetic process"/>
    <property type="evidence" value="ECO:0007669"/>
    <property type="project" value="TreeGrafter"/>
</dbReference>
<feature type="transmembrane region" description="Helical" evidence="6">
    <location>
        <begin position="24"/>
        <end position="44"/>
    </location>
</feature>
<comment type="caution">
    <text evidence="6">Lacks conserved residue(s) required for the propagation of feature annotation.</text>
</comment>